<feature type="domain" description="HTH iclR-type" evidence="4">
    <location>
        <begin position="9"/>
        <end position="69"/>
    </location>
</feature>
<keyword evidence="1" id="KW-0805">Transcription regulation</keyword>
<sequence>MARNSTALVQTFEKGLQLLEYLVEHKVVSVTNIAKLMGIQKSASYRFLNTLRLHGYVEQDQHNNYILTDKISKMGNGIVPRMEFRHIVSRFLDEVSKRNCKDGVCNLGKWNGKEVVYEVQSANFEYAQYSVGKTVPAYCSALGKAILAHLPDAAVRTYIQRTPMEAFTEKTCTSPERLLHELEETRQKGYAIMDGELYLPLKGLAVPLIVEQEPVKYAISATRTLYGPIDSLIEDMLVPLQETAHDIVEYMKFYHFG</sequence>
<organism evidence="6 7">
    <name type="scientific">Candidatus Bilophila faecipullorum</name>
    <dbReference type="NCBI Taxonomy" id="2838482"/>
    <lineage>
        <taxon>Bacteria</taxon>
        <taxon>Pseudomonadati</taxon>
        <taxon>Thermodesulfobacteriota</taxon>
        <taxon>Desulfovibrionia</taxon>
        <taxon>Desulfovibrionales</taxon>
        <taxon>Desulfovibrionaceae</taxon>
        <taxon>Bilophila</taxon>
    </lineage>
</organism>
<dbReference type="PROSITE" id="PS51077">
    <property type="entry name" value="HTH_ICLR"/>
    <property type="match status" value="1"/>
</dbReference>
<evidence type="ECO:0000256" key="1">
    <source>
        <dbReference type="ARBA" id="ARBA00023015"/>
    </source>
</evidence>
<comment type="caution">
    <text evidence="6">The sequence shown here is derived from an EMBL/GenBank/DDBJ whole genome shotgun (WGS) entry which is preliminary data.</text>
</comment>
<dbReference type="PANTHER" id="PTHR30136">
    <property type="entry name" value="HELIX-TURN-HELIX TRANSCRIPTIONAL REGULATOR, ICLR FAMILY"/>
    <property type="match status" value="1"/>
</dbReference>
<dbReference type="InterPro" id="IPR050707">
    <property type="entry name" value="HTH_MetabolicPath_Reg"/>
</dbReference>
<dbReference type="InterPro" id="IPR005471">
    <property type="entry name" value="Tscrpt_reg_IclR_N"/>
</dbReference>
<dbReference type="SMART" id="SM00346">
    <property type="entry name" value="HTH_ICLR"/>
    <property type="match status" value="1"/>
</dbReference>
<evidence type="ECO:0000313" key="7">
    <source>
        <dbReference type="Proteomes" id="UP000824264"/>
    </source>
</evidence>
<dbReference type="Proteomes" id="UP000824264">
    <property type="component" value="Unassembled WGS sequence"/>
</dbReference>
<dbReference type="GO" id="GO:0045892">
    <property type="term" value="P:negative regulation of DNA-templated transcription"/>
    <property type="evidence" value="ECO:0007669"/>
    <property type="project" value="TreeGrafter"/>
</dbReference>
<evidence type="ECO:0000259" key="5">
    <source>
        <dbReference type="PROSITE" id="PS51078"/>
    </source>
</evidence>
<accession>A0A9D1UAD1</accession>
<reference evidence="6" key="2">
    <citation type="submission" date="2021-04" db="EMBL/GenBank/DDBJ databases">
        <authorList>
            <person name="Gilroy R."/>
        </authorList>
    </citation>
    <scope>NUCLEOTIDE SEQUENCE</scope>
    <source>
        <strain evidence="6">ChiSxjej5B17-1746</strain>
    </source>
</reference>
<evidence type="ECO:0000259" key="4">
    <source>
        <dbReference type="PROSITE" id="PS51077"/>
    </source>
</evidence>
<evidence type="ECO:0000313" key="6">
    <source>
        <dbReference type="EMBL" id="HIW79110.1"/>
    </source>
</evidence>
<dbReference type="EMBL" id="DXGI01000315">
    <property type="protein sequence ID" value="HIW79110.1"/>
    <property type="molecule type" value="Genomic_DNA"/>
</dbReference>
<dbReference type="Pfam" id="PF01614">
    <property type="entry name" value="IclR_C"/>
    <property type="match status" value="1"/>
</dbReference>
<dbReference type="GO" id="GO:0003700">
    <property type="term" value="F:DNA-binding transcription factor activity"/>
    <property type="evidence" value="ECO:0007669"/>
    <property type="project" value="TreeGrafter"/>
</dbReference>
<keyword evidence="2" id="KW-0238">DNA-binding</keyword>
<dbReference type="InterPro" id="IPR036390">
    <property type="entry name" value="WH_DNA-bd_sf"/>
</dbReference>
<dbReference type="InterPro" id="IPR014757">
    <property type="entry name" value="Tscrpt_reg_IclR_C"/>
</dbReference>
<dbReference type="PROSITE" id="PS51078">
    <property type="entry name" value="ICLR_ED"/>
    <property type="match status" value="1"/>
</dbReference>
<dbReference type="InterPro" id="IPR036388">
    <property type="entry name" value="WH-like_DNA-bd_sf"/>
</dbReference>
<dbReference type="InterPro" id="IPR029016">
    <property type="entry name" value="GAF-like_dom_sf"/>
</dbReference>
<dbReference type="AlphaFoldDB" id="A0A9D1UAD1"/>
<dbReference type="Gene3D" id="3.30.450.40">
    <property type="match status" value="1"/>
</dbReference>
<dbReference type="PANTHER" id="PTHR30136:SF24">
    <property type="entry name" value="HTH-TYPE TRANSCRIPTIONAL REPRESSOR ALLR"/>
    <property type="match status" value="1"/>
</dbReference>
<reference evidence="6" key="1">
    <citation type="journal article" date="2021" name="PeerJ">
        <title>Extensive microbial diversity within the chicken gut microbiome revealed by metagenomics and culture.</title>
        <authorList>
            <person name="Gilroy R."/>
            <person name="Ravi A."/>
            <person name="Getino M."/>
            <person name="Pursley I."/>
            <person name="Horton D.L."/>
            <person name="Alikhan N.F."/>
            <person name="Baker D."/>
            <person name="Gharbi K."/>
            <person name="Hall N."/>
            <person name="Watson M."/>
            <person name="Adriaenssens E.M."/>
            <person name="Foster-Nyarko E."/>
            <person name="Jarju S."/>
            <person name="Secka A."/>
            <person name="Antonio M."/>
            <person name="Oren A."/>
            <person name="Chaudhuri R.R."/>
            <person name="La Ragione R."/>
            <person name="Hildebrand F."/>
            <person name="Pallen M.J."/>
        </authorList>
    </citation>
    <scope>NUCLEOTIDE SEQUENCE</scope>
    <source>
        <strain evidence="6">ChiSxjej5B17-1746</strain>
    </source>
</reference>
<protein>
    <submittedName>
        <fullName evidence="6">IclR family transcriptional regulator</fullName>
    </submittedName>
</protein>
<dbReference type="SUPFAM" id="SSF46785">
    <property type="entry name" value="Winged helix' DNA-binding domain"/>
    <property type="match status" value="1"/>
</dbReference>
<feature type="domain" description="IclR-ED" evidence="5">
    <location>
        <begin position="70"/>
        <end position="253"/>
    </location>
</feature>
<dbReference type="Gene3D" id="1.10.10.10">
    <property type="entry name" value="Winged helix-like DNA-binding domain superfamily/Winged helix DNA-binding domain"/>
    <property type="match status" value="1"/>
</dbReference>
<dbReference type="GO" id="GO:0003677">
    <property type="term" value="F:DNA binding"/>
    <property type="evidence" value="ECO:0007669"/>
    <property type="project" value="UniProtKB-KW"/>
</dbReference>
<evidence type="ECO:0000256" key="3">
    <source>
        <dbReference type="ARBA" id="ARBA00023163"/>
    </source>
</evidence>
<gene>
    <name evidence="6" type="ORF">H9874_08210</name>
</gene>
<evidence type="ECO:0000256" key="2">
    <source>
        <dbReference type="ARBA" id="ARBA00023125"/>
    </source>
</evidence>
<proteinExistence type="predicted"/>
<dbReference type="Pfam" id="PF09339">
    <property type="entry name" value="HTH_IclR"/>
    <property type="match status" value="1"/>
</dbReference>
<keyword evidence="3" id="KW-0804">Transcription</keyword>
<name>A0A9D1UAD1_9BACT</name>
<dbReference type="SUPFAM" id="SSF55781">
    <property type="entry name" value="GAF domain-like"/>
    <property type="match status" value="1"/>
</dbReference>